<name>A0A0G4NL98_VERLO</name>
<gene>
    <name evidence="2" type="ORF">BN1723_020242</name>
</gene>
<evidence type="ECO:0000313" key="3">
    <source>
        <dbReference type="Proteomes" id="UP000045706"/>
    </source>
</evidence>
<protein>
    <submittedName>
        <fullName evidence="2">Uncharacterized protein</fullName>
    </submittedName>
</protein>
<dbReference type="Proteomes" id="UP000045706">
    <property type="component" value="Unassembled WGS sequence"/>
</dbReference>
<accession>A0A0G4NL98</accession>
<feature type="compositionally biased region" description="Basic and acidic residues" evidence="1">
    <location>
        <begin position="42"/>
        <end position="52"/>
    </location>
</feature>
<dbReference type="EMBL" id="CVQI01036358">
    <property type="protein sequence ID" value="CRK47228.1"/>
    <property type="molecule type" value="Genomic_DNA"/>
</dbReference>
<organism evidence="2 3">
    <name type="scientific">Verticillium longisporum</name>
    <name type="common">Verticillium dahliae var. longisporum</name>
    <dbReference type="NCBI Taxonomy" id="100787"/>
    <lineage>
        <taxon>Eukaryota</taxon>
        <taxon>Fungi</taxon>
        <taxon>Dikarya</taxon>
        <taxon>Ascomycota</taxon>
        <taxon>Pezizomycotina</taxon>
        <taxon>Sordariomycetes</taxon>
        <taxon>Hypocreomycetidae</taxon>
        <taxon>Glomerellales</taxon>
        <taxon>Plectosphaerellaceae</taxon>
        <taxon>Verticillium</taxon>
    </lineage>
</organism>
<proteinExistence type="predicted"/>
<evidence type="ECO:0000256" key="1">
    <source>
        <dbReference type="SAM" id="MobiDB-lite"/>
    </source>
</evidence>
<dbReference type="AlphaFoldDB" id="A0A0G4NL98"/>
<feature type="non-terminal residue" evidence="2">
    <location>
        <position position="1"/>
    </location>
</feature>
<feature type="region of interest" description="Disordered" evidence="1">
    <location>
        <begin position="1"/>
        <end position="60"/>
    </location>
</feature>
<reference evidence="3" key="1">
    <citation type="submission" date="2015-05" db="EMBL/GenBank/DDBJ databases">
        <authorList>
            <person name="Fogelqvist Johan"/>
        </authorList>
    </citation>
    <scope>NUCLEOTIDE SEQUENCE [LARGE SCALE GENOMIC DNA]</scope>
</reference>
<sequence>DHAAQRLGPQEADGALEAAPRPEHVSVPVRRARRPAEPAAPRQEDQGRRCPRLDAPATRG</sequence>
<evidence type="ECO:0000313" key="2">
    <source>
        <dbReference type="EMBL" id="CRK47228.1"/>
    </source>
</evidence>